<evidence type="ECO:0000256" key="3">
    <source>
        <dbReference type="ARBA" id="ARBA00023163"/>
    </source>
</evidence>
<keyword evidence="2" id="KW-0238">DNA-binding</keyword>
<dbReference type="InterPro" id="IPR001138">
    <property type="entry name" value="Zn2Cys6_DnaBD"/>
</dbReference>
<feature type="region of interest" description="Disordered" evidence="5">
    <location>
        <begin position="816"/>
        <end position="842"/>
    </location>
</feature>
<sequence>MSTTTTMLSTGLLNAEDKLPSTMTISPLSPVSDGTDDGLLPMPEFDPAIHLAFEPPTKRHTFSEYGLSKPDSCPDVCFTEPFPLFSEECTAKWINNVWNHPAVTECMSKAFGVPLKVLGRRGEVAHVNIQLGPEGVEGVYKLGEQPSAPLSPLLEDNSNNMQGETPQFIDSWHRDSTQVVCVLMLSDTSTMVGGETAIDLGDGRILKARGARMGSAVMMQGCHLRHAALPAKNSPERISMVTSYHFVDPDLDDSGTSLRSISPQNMDVPVINDHFLLQKLLKLRERIDVMIDKVQQTQGSGTMAARETVEPWVVEQMKFLKLTSWELCERYPQWLYKDVPEEVKQKTCKRRHRTCDETKPFCLRCRQYAVECEGYGVKRVAFRSAKKKNTNKDDDSENSHQPLTTVTGTSPFPSTSSEISSPSLYSPLSNPVILSSTPIDYHQRRLLNHFLSDFAPLRSLSPLQNIFEEDIAPLALGHHHVRTAIVAVISALQQGRHSTPHPQMRHSVNAFQHYEEAVRLLRQSVDRFEKGQELISSSQGNSTDDMHACLAAAYLLTWFEVLVYDPQKWVIHLEALCGLINRSGPSLIQTTFGRRLVHAVARLDCQNALSNRGRPLLDNFWYETLESDIIYMPITVTDNMGYMGFTETGLEAMAVEYCRNLHGLLGAAAFLSYEWTSDTPRVTGDSLRERVLHVLNRLFLWYRSLPIALRWPEDIGSNPINIETLSGQEHFGDFYETETTFSHEDTHDINDRQLRRRTHLQKMILLHYYAIRVHLYHILDPVRTPRLMQLSINLAQKCLYIIRALDNNFSFPTSRAEDMATQGKKKTSTTNKTPHNTKPSQYPSDMPVSFVFACIGVVLRDPSQREWISKYLMQLGREGIWCGYERALCLHAWWRSDNAITGYGEETPNTKRLIKSIPHRHEVPNGSLATWTPEMAWSNGPEQRTLSDPD</sequence>
<keyword evidence="3" id="KW-0804">Transcription</keyword>
<proteinExistence type="predicted"/>
<dbReference type="GO" id="GO:0000981">
    <property type="term" value="F:DNA-binding transcription factor activity, RNA polymerase II-specific"/>
    <property type="evidence" value="ECO:0007669"/>
    <property type="project" value="InterPro"/>
</dbReference>
<dbReference type="InterPro" id="IPR021858">
    <property type="entry name" value="Fun_TF"/>
</dbReference>
<accession>A0A093VHP3</accession>
<dbReference type="SUPFAM" id="SSF57701">
    <property type="entry name" value="Zn2/Cys6 DNA-binding domain"/>
    <property type="match status" value="1"/>
</dbReference>
<gene>
    <name evidence="7" type="ORF">GQ26_0190140</name>
</gene>
<keyword evidence="1" id="KW-0805">Transcription regulation</keyword>
<protein>
    <submittedName>
        <fullName evidence="7">Transcriptional regulatory protein moc3</fullName>
    </submittedName>
</protein>
<dbReference type="GO" id="GO:0003677">
    <property type="term" value="F:DNA binding"/>
    <property type="evidence" value="ECO:0007669"/>
    <property type="project" value="UniProtKB-KW"/>
</dbReference>
<evidence type="ECO:0000256" key="2">
    <source>
        <dbReference type="ARBA" id="ARBA00023125"/>
    </source>
</evidence>
<dbReference type="EMBL" id="JPOX01000019">
    <property type="protein sequence ID" value="KFX46241.1"/>
    <property type="molecule type" value="Genomic_DNA"/>
</dbReference>
<dbReference type="PANTHER" id="PTHR41677">
    <property type="entry name" value="YALI0B19030P"/>
    <property type="match status" value="1"/>
</dbReference>
<dbReference type="InterPro" id="IPR036864">
    <property type="entry name" value="Zn2-C6_fun-type_DNA-bd_sf"/>
</dbReference>
<evidence type="ECO:0000256" key="4">
    <source>
        <dbReference type="ARBA" id="ARBA00023242"/>
    </source>
</evidence>
<dbReference type="GO" id="GO:0008270">
    <property type="term" value="F:zinc ion binding"/>
    <property type="evidence" value="ECO:0007669"/>
    <property type="project" value="InterPro"/>
</dbReference>
<feature type="compositionally biased region" description="Low complexity" evidence="5">
    <location>
        <begin position="410"/>
        <end position="425"/>
    </location>
</feature>
<keyword evidence="4" id="KW-0539">Nucleus</keyword>
<dbReference type="Pfam" id="PF00172">
    <property type="entry name" value="Zn_clus"/>
    <property type="match status" value="1"/>
</dbReference>
<feature type="region of interest" description="Disordered" evidence="5">
    <location>
        <begin position="386"/>
        <end position="425"/>
    </location>
</feature>
<evidence type="ECO:0000256" key="5">
    <source>
        <dbReference type="SAM" id="MobiDB-lite"/>
    </source>
</evidence>
<name>A0A093VHP3_TALMA</name>
<dbReference type="AlphaFoldDB" id="A0A093VHP3"/>
<organism evidence="7">
    <name type="scientific">Talaromyces marneffei PM1</name>
    <dbReference type="NCBI Taxonomy" id="1077442"/>
    <lineage>
        <taxon>Eukaryota</taxon>
        <taxon>Fungi</taxon>
        <taxon>Dikarya</taxon>
        <taxon>Ascomycota</taxon>
        <taxon>Pezizomycotina</taxon>
        <taxon>Eurotiomycetes</taxon>
        <taxon>Eurotiomycetidae</taxon>
        <taxon>Eurotiales</taxon>
        <taxon>Trichocomaceae</taxon>
        <taxon>Talaromyces</taxon>
        <taxon>Talaromyces sect. Talaromyces</taxon>
    </lineage>
</organism>
<dbReference type="PANTHER" id="PTHR41677:SF1">
    <property type="entry name" value="FE2OG DIOXYGENASE DOMAIN-CONTAINING PROTEIN"/>
    <property type="match status" value="1"/>
</dbReference>
<dbReference type="CDD" id="cd12148">
    <property type="entry name" value="fungal_TF_MHR"/>
    <property type="match status" value="1"/>
</dbReference>
<evidence type="ECO:0000256" key="1">
    <source>
        <dbReference type="ARBA" id="ARBA00023015"/>
    </source>
</evidence>
<reference evidence="7" key="1">
    <citation type="journal article" date="2014" name="PLoS Genet.">
        <title>Signature Gene Expression Reveals Novel Clues to the Molecular Mechanisms of Dimorphic Transition in Penicillium marneffei.</title>
        <authorList>
            <person name="Yang E."/>
            <person name="Wang G."/>
            <person name="Cai J."/>
            <person name="Woo P.C."/>
            <person name="Lau S.K."/>
            <person name="Yuen K.-Y."/>
            <person name="Chow W.-N."/>
            <person name="Lin X."/>
        </authorList>
    </citation>
    <scope>NUCLEOTIDE SEQUENCE [LARGE SCALE GENOMIC DNA]</scope>
    <source>
        <strain evidence="7">PM1</strain>
    </source>
</reference>
<dbReference type="HOGENOM" id="CLU_309972_0_0_1"/>
<feature type="domain" description="Zn(2)-C6 fungal-type" evidence="6">
    <location>
        <begin position="347"/>
        <end position="377"/>
    </location>
</feature>
<comment type="caution">
    <text evidence="7">The sequence shown here is derived from an EMBL/GenBank/DDBJ whole genome shotgun (WGS) entry which is preliminary data.</text>
</comment>
<dbReference type="CDD" id="cd00067">
    <property type="entry name" value="GAL4"/>
    <property type="match status" value="1"/>
</dbReference>
<evidence type="ECO:0000259" key="6">
    <source>
        <dbReference type="Pfam" id="PF00172"/>
    </source>
</evidence>
<feature type="compositionally biased region" description="Polar residues" evidence="5">
    <location>
        <begin position="399"/>
        <end position="409"/>
    </location>
</feature>
<dbReference type="Pfam" id="PF11951">
    <property type="entry name" value="Fungal_trans_2"/>
    <property type="match status" value="1"/>
</dbReference>
<feature type="compositionally biased region" description="Polar residues" evidence="5">
    <location>
        <begin position="828"/>
        <end position="842"/>
    </location>
</feature>
<evidence type="ECO:0000313" key="7">
    <source>
        <dbReference type="EMBL" id="KFX46241.1"/>
    </source>
</evidence>
<feature type="region of interest" description="Disordered" evidence="5">
    <location>
        <begin position="931"/>
        <end position="950"/>
    </location>
</feature>